<evidence type="ECO:0000313" key="1">
    <source>
        <dbReference type="EMBL" id="ORY56651.1"/>
    </source>
</evidence>
<reference evidence="1 2" key="1">
    <citation type="submission" date="2016-07" db="EMBL/GenBank/DDBJ databases">
        <title>Pervasive Adenine N6-methylation of Active Genes in Fungi.</title>
        <authorList>
            <consortium name="DOE Joint Genome Institute"/>
            <person name="Mondo S.J."/>
            <person name="Dannebaum R.O."/>
            <person name="Kuo R.C."/>
            <person name="Labutti K."/>
            <person name="Haridas S."/>
            <person name="Kuo A."/>
            <person name="Salamov A."/>
            <person name="Ahrendt S.R."/>
            <person name="Lipzen A."/>
            <person name="Sullivan W."/>
            <person name="Andreopoulos W.B."/>
            <person name="Clum A."/>
            <person name="Lindquist E."/>
            <person name="Daum C."/>
            <person name="Ramamoorthy G.K."/>
            <person name="Gryganskyi A."/>
            <person name="Culley D."/>
            <person name="Magnuson J.K."/>
            <person name="James T.Y."/>
            <person name="O'Malley M.A."/>
            <person name="Stajich J.E."/>
            <person name="Spatafora J.W."/>
            <person name="Visel A."/>
            <person name="Grigoriev I.V."/>
        </authorList>
    </citation>
    <scope>NUCLEOTIDE SEQUENCE [LARGE SCALE GENOMIC DNA]</scope>
    <source>
        <strain evidence="1 2">CBS 129021</strain>
    </source>
</reference>
<organism evidence="1 2">
    <name type="scientific">Pseudomassariella vexata</name>
    <dbReference type="NCBI Taxonomy" id="1141098"/>
    <lineage>
        <taxon>Eukaryota</taxon>
        <taxon>Fungi</taxon>
        <taxon>Dikarya</taxon>
        <taxon>Ascomycota</taxon>
        <taxon>Pezizomycotina</taxon>
        <taxon>Sordariomycetes</taxon>
        <taxon>Xylariomycetidae</taxon>
        <taxon>Amphisphaeriales</taxon>
        <taxon>Pseudomassariaceae</taxon>
        <taxon>Pseudomassariella</taxon>
    </lineage>
</organism>
<dbReference type="STRING" id="1141098.A0A1Y2DBK7"/>
<dbReference type="Pfam" id="PF16062">
    <property type="entry name" value="MavL-like"/>
    <property type="match status" value="2"/>
</dbReference>
<dbReference type="OrthoDB" id="6357136at2759"/>
<dbReference type="Proteomes" id="UP000193689">
    <property type="component" value="Unassembled WGS sequence"/>
</dbReference>
<comment type="caution">
    <text evidence="1">The sequence shown here is derived from an EMBL/GenBank/DDBJ whole genome shotgun (WGS) entry which is preliminary data.</text>
</comment>
<accession>A0A1Y2DBK7</accession>
<dbReference type="EMBL" id="MCFJ01000022">
    <property type="protein sequence ID" value="ORY56651.1"/>
    <property type="molecule type" value="Genomic_DNA"/>
</dbReference>
<dbReference type="RefSeq" id="XP_040710230.1">
    <property type="nucleotide sequence ID" value="XM_040861411.1"/>
</dbReference>
<evidence type="ECO:0000313" key="2">
    <source>
        <dbReference type="Proteomes" id="UP000193689"/>
    </source>
</evidence>
<dbReference type="InterPro" id="IPR032063">
    <property type="entry name" value="MavL-like"/>
</dbReference>
<dbReference type="AlphaFoldDB" id="A0A1Y2DBK7"/>
<sequence>MSPAALLPSAKPSVVIQTSLLSLLYRQNMKAPPNQDTTATPETKMENNLKDTIQFFQELAPIQTNSVLQPKFAHELAPQDAQQTRIIVHRRFLALVEAFLAHKREHGSSYEKALYTTSWTWQQQVARLIEKRPLVFMGAGDFTVLRNGKSIESPTREWGSVGTEAENGNKYLSLMEYLSYDEIMLGSLIGVSSPSYFINDGNRYNKGVPGDSGTFEPRGVIIGLVGARFERKDRMDSVHCLPTVASPKQHPLLSKVFQDFFGCPKKNVPFDFDMYKSRMRIPAEILLCEANDRANTADKKAYIYVVGLGLGVWKVNSAQTKHYVEAFADALDMLGPALPCISTMEFAYINAPPDQERLIKRTGQKFGIDIIFSKRNPAEKLTGAREGQLLVLSYAWDGNSYPGNEYWIGNMVGSGDPAAACMSTVSQLHNPQLNPQFLERIQVWGLPVDETQT</sequence>
<keyword evidence="2" id="KW-1185">Reference proteome</keyword>
<dbReference type="GeneID" id="63777623"/>
<proteinExistence type="predicted"/>
<protein>
    <submittedName>
        <fullName evidence="1">Uncharacterized protein</fullName>
    </submittedName>
</protein>
<gene>
    <name evidence="1" type="ORF">BCR38DRAFT_450825</name>
</gene>
<dbReference type="InParanoid" id="A0A1Y2DBK7"/>
<name>A0A1Y2DBK7_9PEZI</name>